<reference evidence="2" key="1">
    <citation type="submission" date="2017-03" db="EMBL/GenBank/DDBJ databases">
        <title>Phytopthora megakarya and P. palmivora, two closely related causual agents of cacao black pod achieved similar genome size and gene model numbers by different mechanisms.</title>
        <authorList>
            <person name="Ali S."/>
            <person name="Shao J."/>
            <person name="Larry D.J."/>
            <person name="Kronmiller B."/>
            <person name="Shen D."/>
            <person name="Strem M.D."/>
            <person name="Melnick R.L."/>
            <person name="Guiltinan M.J."/>
            <person name="Tyler B.M."/>
            <person name="Meinhardt L.W."/>
            <person name="Bailey B.A."/>
        </authorList>
    </citation>
    <scope>NUCLEOTIDE SEQUENCE [LARGE SCALE GENOMIC DNA]</scope>
    <source>
        <strain evidence="2">zdho120</strain>
    </source>
</reference>
<dbReference type="Proteomes" id="UP000198211">
    <property type="component" value="Unassembled WGS sequence"/>
</dbReference>
<organism evidence="1 2">
    <name type="scientific">Phytophthora megakarya</name>
    <dbReference type="NCBI Taxonomy" id="4795"/>
    <lineage>
        <taxon>Eukaryota</taxon>
        <taxon>Sar</taxon>
        <taxon>Stramenopiles</taxon>
        <taxon>Oomycota</taxon>
        <taxon>Peronosporomycetes</taxon>
        <taxon>Peronosporales</taxon>
        <taxon>Peronosporaceae</taxon>
        <taxon>Phytophthora</taxon>
    </lineage>
</organism>
<dbReference type="AlphaFoldDB" id="A0A225W886"/>
<gene>
    <name evidence="1" type="ORF">PHMEG_00012631</name>
</gene>
<name>A0A225W886_9STRA</name>
<accession>A0A225W886</accession>
<evidence type="ECO:0000313" key="1">
    <source>
        <dbReference type="EMBL" id="OWZ13963.1"/>
    </source>
</evidence>
<keyword evidence="2" id="KW-1185">Reference proteome</keyword>
<comment type="caution">
    <text evidence="1">The sequence shown here is derived from an EMBL/GenBank/DDBJ whole genome shotgun (WGS) entry which is preliminary data.</text>
</comment>
<protein>
    <submittedName>
        <fullName evidence="1">Uncharacterized protein</fullName>
    </submittedName>
</protein>
<evidence type="ECO:0000313" key="2">
    <source>
        <dbReference type="Proteomes" id="UP000198211"/>
    </source>
</evidence>
<dbReference type="EMBL" id="NBNE01001451">
    <property type="protein sequence ID" value="OWZ13963.1"/>
    <property type="molecule type" value="Genomic_DNA"/>
</dbReference>
<sequence>MASTPASAGPKNIFIVGPSLCCAVDSDSAAEAAVWMVVVVLREPDPLSVDSDSAAEAAVWMVVAVVLREPDPESLVEWLATRFCATESAMAVGVSEPEPEVLLE</sequence>
<proteinExistence type="predicted"/>